<proteinExistence type="inferred from homology"/>
<evidence type="ECO:0000259" key="4">
    <source>
        <dbReference type="Pfam" id="PF02852"/>
    </source>
</evidence>
<dbReference type="InterPro" id="IPR016156">
    <property type="entry name" value="FAD/NAD-linked_Rdtase_dimer_sf"/>
</dbReference>
<dbReference type="PANTHER" id="PTHR22912">
    <property type="entry name" value="DISULFIDE OXIDOREDUCTASE"/>
    <property type="match status" value="1"/>
</dbReference>
<evidence type="ECO:0000313" key="5">
    <source>
        <dbReference type="EMBL" id="CUS95620.1"/>
    </source>
</evidence>
<evidence type="ECO:0000256" key="3">
    <source>
        <dbReference type="ARBA" id="ARBA00023027"/>
    </source>
</evidence>
<dbReference type="EMBL" id="CZVI01000087">
    <property type="protein sequence ID" value="CUS95620.1"/>
    <property type="molecule type" value="Genomic_DNA"/>
</dbReference>
<sequence length="125" mass="13748">FAPLIQYLQTAGCSMYNWVYRYNQLAIELGYEIRVGRFPFRANGKALALGETEGMVKVIFDAKYGELLGAHIIGPEATELIAEFGVVKTLEGTAFEIAKTVHAHPTLSETLMEASADSLKEAIHI</sequence>
<protein>
    <recommendedName>
        <fullName evidence="2">Dihydrolipoyl dehydrogenase</fullName>
    </recommendedName>
</protein>
<dbReference type="Proteomes" id="UP000182200">
    <property type="component" value="Unassembled WGS sequence"/>
</dbReference>
<keyword evidence="3" id="KW-0520">NAD</keyword>
<dbReference type="PRINTS" id="PR00411">
    <property type="entry name" value="PNDRDTASEI"/>
</dbReference>
<accession>A0ABM9V2E0</accession>
<evidence type="ECO:0000313" key="6">
    <source>
        <dbReference type="Proteomes" id="UP000182200"/>
    </source>
</evidence>
<name>A0ABM9V2E0_9BACT</name>
<keyword evidence="6" id="KW-1185">Reference proteome</keyword>
<dbReference type="SUPFAM" id="SSF55424">
    <property type="entry name" value="FAD/NAD-linked reductases, dimerisation (C-terminal) domain"/>
    <property type="match status" value="1"/>
</dbReference>
<dbReference type="InterPro" id="IPR050151">
    <property type="entry name" value="Class-I_Pyr_Nuc-Dis_Oxidored"/>
</dbReference>
<dbReference type="InterPro" id="IPR004099">
    <property type="entry name" value="Pyr_nucl-diS_OxRdtase_dimer"/>
</dbReference>
<feature type="domain" description="Pyridine nucleotide-disulphide oxidoreductase dimerisation" evidence="4">
    <location>
        <begin position="25"/>
        <end position="114"/>
    </location>
</feature>
<evidence type="ECO:0000256" key="1">
    <source>
        <dbReference type="ARBA" id="ARBA00007532"/>
    </source>
</evidence>
<dbReference type="Pfam" id="PF02852">
    <property type="entry name" value="Pyr_redox_dim"/>
    <property type="match status" value="1"/>
</dbReference>
<reference evidence="5 6" key="1">
    <citation type="submission" date="2015-11" db="EMBL/GenBank/DDBJ databases">
        <authorList>
            <person name="Varghese N."/>
        </authorList>
    </citation>
    <scope>NUCLEOTIDE SEQUENCE [LARGE SCALE GENOMIC DNA]</scope>
    <source>
        <strain evidence="5 6">JGI-8</strain>
    </source>
</reference>
<dbReference type="PANTHER" id="PTHR22912:SF217">
    <property type="entry name" value="DIHYDROLIPOYL DEHYDROGENASE"/>
    <property type="match status" value="1"/>
</dbReference>
<comment type="caution">
    <text evidence="5">The sequence shown here is derived from an EMBL/GenBank/DDBJ whole genome shotgun (WGS) entry which is preliminary data.</text>
</comment>
<dbReference type="Gene3D" id="3.30.390.30">
    <property type="match status" value="1"/>
</dbReference>
<evidence type="ECO:0000256" key="2">
    <source>
        <dbReference type="ARBA" id="ARBA00016961"/>
    </source>
</evidence>
<organism evidence="5 6">
    <name type="scientific">Candidatus Kryptonium thompsonii</name>
    <dbReference type="NCBI Taxonomy" id="1633631"/>
    <lineage>
        <taxon>Bacteria</taxon>
        <taxon>Pseudomonadati</taxon>
        <taxon>Candidatus Kryptoniota</taxon>
        <taxon>Candidatus Kryptonium</taxon>
    </lineage>
</organism>
<comment type="similarity">
    <text evidence="1">Belongs to the class-I pyridine nucleotide-disulfide oxidoreductase family.</text>
</comment>
<gene>
    <name evidence="5" type="ORF">JGI8_02204</name>
</gene>
<feature type="non-terminal residue" evidence="5">
    <location>
        <position position="1"/>
    </location>
</feature>